<dbReference type="Gene3D" id="1.25.40.10">
    <property type="entry name" value="Tetratricopeptide repeat domain"/>
    <property type="match status" value="1"/>
</dbReference>
<dbReference type="InterPro" id="IPR011990">
    <property type="entry name" value="TPR-like_helical_dom_sf"/>
</dbReference>
<protein>
    <submittedName>
        <fullName evidence="1">Uncharacterized protein</fullName>
    </submittedName>
</protein>
<dbReference type="EMBL" id="JARKIB010000482">
    <property type="protein sequence ID" value="KAJ7704700.1"/>
    <property type="molecule type" value="Genomic_DNA"/>
</dbReference>
<proteinExistence type="predicted"/>
<comment type="caution">
    <text evidence="1">The sequence shown here is derived from an EMBL/GenBank/DDBJ whole genome shotgun (WGS) entry which is preliminary data.</text>
</comment>
<reference evidence="1" key="1">
    <citation type="submission" date="2023-03" db="EMBL/GenBank/DDBJ databases">
        <title>Massive genome expansion in bonnet fungi (Mycena s.s.) driven by repeated elements and novel gene families across ecological guilds.</title>
        <authorList>
            <consortium name="Lawrence Berkeley National Laboratory"/>
            <person name="Harder C.B."/>
            <person name="Miyauchi S."/>
            <person name="Viragh M."/>
            <person name="Kuo A."/>
            <person name="Thoen E."/>
            <person name="Andreopoulos B."/>
            <person name="Lu D."/>
            <person name="Skrede I."/>
            <person name="Drula E."/>
            <person name="Henrissat B."/>
            <person name="Morin E."/>
            <person name="Kohler A."/>
            <person name="Barry K."/>
            <person name="LaButti K."/>
            <person name="Morin E."/>
            <person name="Salamov A."/>
            <person name="Lipzen A."/>
            <person name="Mereny Z."/>
            <person name="Hegedus B."/>
            <person name="Baldrian P."/>
            <person name="Stursova M."/>
            <person name="Weitz H."/>
            <person name="Taylor A."/>
            <person name="Grigoriev I.V."/>
            <person name="Nagy L.G."/>
            <person name="Martin F."/>
            <person name="Kauserud H."/>
        </authorList>
    </citation>
    <scope>NUCLEOTIDE SEQUENCE</scope>
    <source>
        <strain evidence="1">CBHHK182m</strain>
    </source>
</reference>
<keyword evidence="2" id="KW-1185">Reference proteome</keyword>
<evidence type="ECO:0000313" key="1">
    <source>
        <dbReference type="EMBL" id="KAJ7704700.1"/>
    </source>
</evidence>
<accession>A0AAD7M7Q1</accession>
<dbReference type="Proteomes" id="UP001215598">
    <property type="component" value="Unassembled WGS sequence"/>
</dbReference>
<name>A0AAD7M7Q1_9AGAR</name>
<evidence type="ECO:0000313" key="2">
    <source>
        <dbReference type="Proteomes" id="UP001215598"/>
    </source>
</evidence>
<gene>
    <name evidence="1" type="ORF">B0H16DRAFT_1482489</name>
</gene>
<organism evidence="1 2">
    <name type="scientific">Mycena metata</name>
    <dbReference type="NCBI Taxonomy" id="1033252"/>
    <lineage>
        <taxon>Eukaryota</taxon>
        <taxon>Fungi</taxon>
        <taxon>Dikarya</taxon>
        <taxon>Basidiomycota</taxon>
        <taxon>Agaricomycotina</taxon>
        <taxon>Agaricomycetes</taxon>
        <taxon>Agaricomycetidae</taxon>
        <taxon>Agaricales</taxon>
        <taxon>Marasmiineae</taxon>
        <taxon>Mycenaceae</taxon>
        <taxon>Mycena</taxon>
    </lineage>
</organism>
<sequence length="340" mass="38469">MATIRPSTSEEYLELCSRITEAQALFIIAAAPADGNLTHRILMLYRARDLLGLCNMSGGSLDHNILTVMAVTYFRKTEYAEAKEIYTDVLQKTSAEQDPFNHAWCLNNLVEINSQTGQIEDSDREALGRAKAIFQMLHYPTGAIFSDIAMTDLQLNDGDVVGAYAKSTQCISSSWDKGEWVVFPCLNRLADGNCWPLEVTPSRHTWTWPITYLAWAQKFNQIIVSHWALCFLGDYFLVEEDEETARNIFAAVLDGFTQMNIHKGRAHCMLRLGDMLKRQGQRFMAEELWTVARTLFKRSMQEKNVAEIDARFAEQEPLEQESLEQNEVGAPVARVPVLGS</sequence>
<dbReference type="AlphaFoldDB" id="A0AAD7M7Q1"/>